<name>A0A8H7D773_9AGAR</name>
<dbReference type="SUPFAM" id="SSF56112">
    <property type="entry name" value="Protein kinase-like (PK-like)"/>
    <property type="match status" value="1"/>
</dbReference>
<evidence type="ECO:0000313" key="2">
    <source>
        <dbReference type="EMBL" id="KAF7363940.1"/>
    </source>
</evidence>
<keyword evidence="2" id="KW-0808">Transferase</keyword>
<dbReference type="EMBL" id="JACAZH010000007">
    <property type="protein sequence ID" value="KAF7363940.1"/>
    <property type="molecule type" value="Genomic_DNA"/>
</dbReference>
<keyword evidence="3" id="KW-1185">Reference proteome</keyword>
<keyword evidence="2" id="KW-0418">Kinase</keyword>
<dbReference type="OrthoDB" id="2722301at2759"/>
<protein>
    <submittedName>
        <fullName evidence="2">Kinase-like protein</fullName>
    </submittedName>
</protein>
<evidence type="ECO:0000313" key="3">
    <source>
        <dbReference type="Proteomes" id="UP000623467"/>
    </source>
</evidence>
<dbReference type="Proteomes" id="UP000623467">
    <property type="component" value="Unassembled WGS sequence"/>
</dbReference>
<gene>
    <name evidence="2" type="ORF">MSAN_01052300</name>
</gene>
<dbReference type="InterPro" id="IPR011009">
    <property type="entry name" value="Kinase-like_dom_sf"/>
</dbReference>
<accession>A0A8H7D773</accession>
<organism evidence="2 3">
    <name type="scientific">Mycena sanguinolenta</name>
    <dbReference type="NCBI Taxonomy" id="230812"/>
    <lineage>
        <taxon>Eukaryota</taxon>
        <taxon>Fungi</taxon>
        <taxon>Dikarya</taxon>
        <taxon>Basidiomycota</taxon>
        <taxon>Agaricomycotina</taxon>
        <taxon>Agaricomycetes</taxon>
        <taxon>Agaricomycetidae</taxon>
        <taxon>Agaricales</taxon>
        <taxon>Marasmiineae</taxon>
        <taxon>Mycenaceae</taxon>
        <taxon>Mycena</taxon>
    </lineage>
</organism>
<reference evidence="2" key="1">
    <citation type="submission" date="2020-05" db="EMBL/GenBank/DDBJ databases">
        <title>Mycena genomes resolve the evolution of fungal bioluminescence.</title>
        <authorList>
            <person name="Tsai I.J."/>
        </authorList>
    </citation>
    <scope>NUCLEOTIDE SEQUENCE</scope>
    <source>
        <strain evidence="2">160909Yilan</strain>
    </source>
</reference>
<dbReference type="AlphaFoldDB" id="A0A8H7D773"/>
<dbReference type="PROSITE" id="PS50011">
    <property type="entry name" value="PROTEIN_KINASE_DOM"/>
    <property type="match status" value="1"/>
</dbReference>
<sequence>MHRHRIVHGDIYPGNILWDCREICSIEEPCPKFEKFKLSGACRMAFVDFGRSVHIPGQVDICACSGPDYGPPPPFRAPEIDNGLPFNPFAADVFSIGKIFMDLNSPSEIPAAYQDLVAEMTSLTPTACPTARAAFERLKVLNERHTRGGM</sequence>
<dbReference type="InterPro" id="IPR000719">
    <property type="entry name" value="Prot_kinase_dom"/>
</dbReference>
<comment type="caution">
    <text evidence="2">The sequence shown here is derived from an EMBL/GenBank/DDBJ whole genome shotgun (WGS) entry which is preliminary data.</text>
</comment>
<evidence type="ECO:0000259" key="1">
    <source>
        <dbReference type="PROSITE" id="PS50011"/>
    </source>
</evidence>
<dbReference type="GO" id="GO:0005524">
    <property type="term" value="F:ATP binding"/>
    <property type="evidence" value="ECO:0007669"/>
    <property type="project" value="InterPro"/>
</dbReference>
<feature type="domain" description="Protein kinase" evidence="1">
    <location>
        <begin position="1"/>
        <end position="150"/>
    </location>
</feature>
<dbReference type="GO" id="GO:0004672">
    <property type="term" value="F:protein kinase activity"/>
    <property type="evidence" value="ECO:0007669"/>
    <property type="project" value="InterPro"/>
</dbReference>
<dbReference type="Gene3D" id="1.10.510.10">
    <property type="entry name" value="Transferase(Phosphotransferase) domain 1"/>
    <property type="match status" value="1"/>
</dbReference>
<proteinExistence type="predicted"/>